<comment type="similarity">
    <text evidence="1">Belongs to the bactofilin family.</text>
</comment>
<evidence type="ECO:0000313" key="3">
    <source>
        <dbReference type="Proteomes" id="UP000588051"/>
    </source>
</evidence>
<reference evidence="2 3" key="1">
    <citation type="submission" date="2020-06" db="EMBL/GenBank/DDBJ databases">
        <authorList>
            <person name="Qiu C."/>
            <person name="Liu Z."/>
        </authorList>
    </citation>
    <scope>NUCLEOTIDE SEQUENCE [LARGE SCALE GENOMIC DNA]</scope>
    <source>
        <strain evidence="2 3">EM 1</strain>
    </source>
</reference>
<protein>
    <submittedName>
        <fullName evidence="2">Polymer-forming cytoskeletal protein</fullName>
    </submittedName>
</protein>
<evidence type="ECO:0000313" key="2">
    <source>
        <dbReference type="EMBL" id="NVO78997.1"/>
    </source>
</evidence>
<gene>
    <name evidence="2" type="ORF">HV832_14295</name>
</gene>
<dbReference type="PANTHER" id="PTHR35024">
    <property type="entry name" value="HYPOTHETICAL CYTOSOLIC PROTEIN"/>
    <property type="match status" value="1"/>
</dbReference>
<sequence length="160" mass="17352">MKLFRRKIKDEVVNTAKPSVPQVDVHFTSIISEDMISNGVLLLRSNLRIDGTHEGSILKSAEANQKLTVFISPTGCVKGEIHVDNIIVDGSVEGVSRADGDLHIRGKCTGEAYYGNDVDITGELSAKLVKTSLEKVILNHALDSTLNTSENVHALSKRSV</sequence>
<dbReference type="InterPro" id="IPR007607">
    <property type="entry name" value="BacA/B"/>
</dbReference>
<dbReference type="AlphaFoldDB" id="A0A850QIR7"/>
<dbReference type="Pfam" id="PF04519">
    <property type="entry name" value="Bactofilin"/>
    <property type="match status" value="1"/>
</dbReference>
<comment type="caution">
    <text evidence="2">The sequence shown here is derived from an EMBL/GenBank/DDBJ whole genome shotgun (WGS) entry which is preliminary data.</text>
</comment>
<name>A0A850QIR7_9BURK</name>
<keyword evidence="3" id="KW-1185">Reference proteome</keyword>
<dbReference type="EMBL" id="JABXYJ010000008">
    <property type="protein sequence ID" value="NVO78997.1"/>
    <property type="molecule type" value="Genomic_DNA"/>
</dbReference>
<organism evidence="2 3">
    <name type="scientific">Undibacterium oligocarboniphilum</name>
    <dbReference type="NCBI Taxonomy" id="666702"/>
    <lineage>
        <taxon>Bacteria</taxon>
        <taxon>Pseudomonadati</taxon>
        <taxon>Pseudomonadota</taxon>
        <taxon>Betaproteobacteria</taxon>
        <taxon>Burkholderiales</taxon>
        <taxon>Oxalobacteraceae</taxon>
        <taxon>Undibacterium</taxon>
    </lineage>
</organism>
<dbReference type="RefSeq" id="WP_176804532.1">
    <property type="nucleotide sequence ID" value="NZ_JABXYJ010000008.1"/>
</dbReference>
<evidence type="ECO:0000256" key="1">
    <source>
        <dbReference type="ARBA" id="ARBA00044755"/>
    </source>
</evidence>
<accession>A0A850QIR7</accession>
<dbReference type="PANTHER" id="PTHR35024:SF4">
    <property type="entry name" value="POLYMER-FORMING CYTOSKELETAL PROTEIN"/>
    <property type="match status" value="1"/>
</dbReference>
<proteinExistence type="inferred from homology"/>
<dbReference type="Proteomes" id="UP000588051">
    <property type="component" value="Unassembled WGS sequence"/>
</dbReference>